<evidence type="ECO:0000256" key="21">
    <source>
        <dbReference type="ARBA" id="ARBA00030209"/>
    </source>
</evidence>
<dbReference type="EC" id="1.1.1.86" evidence="9"/>
<dbReference type="InterPro" id="IPR003819">
    <property type="entry name" value="TauD/TfdA-like"/>
</dbReference>
<dbReference type="GO" id="GO:0005759">
    <property type="term" value="C:mitochondrial matrix"/>
    <property type="evidence" value="ECO:0007669"/>
    <property type="project" value="UniProtKB-ARBA"/>
</dbReference>
<evidence type="ECO:0000256" key="20">
    <source>
        <dbReference type="ARBA" id="ARBA00023304"/>
    </source>
</evidence>
<gene>
    <name evidence="27" type="ORF">EW145_g1605</name>
</gene>
<feature type="binding site" evidence="23">
    <location>
        <position position="327"/>
    </location>
    <ligand>
        <name>substrate</name>
    </ligand>
</feature>
<evidence type="ECO:0000256" key="13">
    <source>
        <dbReference type="ARBA" id="ARBA00022857"/>
    </source>
</evidence>
<dbReference type="Pfam" id="PF07991">
    <property type="entry name" value="KARI_N"/>
    <property type="match status" value="1"/>
</dbReference>
<keyword evidence="14" id="KW-0124">Carnitine biosynthesis</keyword>
<dbReference type="PROSITE" id="PS51851">
    <property type="entry name" value="KARI_C"/>
    <property type="match status" value="1"/>
</dbReference>
<dbReference type="Pfam" id="PF01450">
    <property type="entry name" value="KARI_C"/>
    <property type="match status" value="1"/>
</dbReference>
<comment type="subcellular location">
    <subcellularLocation>
        <location evidence="4">Mitochondrion</location>
    </subcellularLocation>
</comment>
<dbReference type="SUPFAM" id="SSF51735">
    <property type="entry name" value="NAD(P)-binding Rossmann-fold domains"/>
    <property type="match status" value="1"/>
</dbReference>
<proteinExistence type="inferred from homology"/>
<keyword evidence="17 23" id="KW-0560">Oxidoreductase</keyword>
<comment type="similarity">
    <text evidence="8 23">Belongs to the ketol-acid reductoisomerase family.</text>
</comment>
<comment type="similarity">
    <text evidence="7">Belongs to the gamma-BBH/TMLD family.</text>
</comment>
<feature type="binding site" evidence="23">
    <location>
        <position position="269"/>
    </location>
    <ligand>
        <name>Mg(2+)</name>
        <dbReference type="ChEBI" id="CHEBI:18420"/>
        <label>1</label>
    </ligand>
</feature>
<evidence type="ECO:0000256" key="9">
    <source>
        <dbReference type="ARBA" id="ARBA00013102"/>
    </source>
</evidence>
<organism evidence="27 28">
    <name type="scientific">Phellinidium pouzarii</name>
    <dbReference type="NCBI Taxonomy" id="167371"/>
    <lineage>
        <taxon>Eukaryota</taxon>
        <taxon>Fungi</taxon>
        <taxon>Dikarya</taxon>
        <taxon>Basidiomycota</taxon>
        <taxon>Agaricomycotina</taxon>
        <taxon>Agaricomycetes</taxon>
        <taxon>Hymenochaetales</taxon>
        <taxon>Hymenochaetaceae</taxon>
        <taxon>Phellinidium</taxon>
    </lineage>
</organism>
<evidence type="ECO:0000256" key="10">
    <source>
        <dbReference type="ARBA" id="ARBA00022605"/>
    </source>
</evidence>
<dbReference type="InterPro" id="IPR010376">
    <property type="entry name" value="GBBH-like_N"/>
</dbReference>
<comment type="pathway">
    <text evidence="6">Amino-acid biosynthesis; L-isoleucine biosynthesis; L-isoleucine from 2-oxobutanoate: step 2/4.</text>
</comment>
<dbReference type="InterPro" id="IPR013023">
    <property type="entry name" value="KARI"/>
</dbReference>
<feature type="binding site" evidence="23">
    <location>
        <position position="265"/>
    </location>
    <ligand>
        <name>Mg(2+)</name>
        <dbReference type="ChEBI" id="CHEBI:18420"/>
        <label>1</label>
    </ligand>
</feature>
<dbReference type="UniPathway" id="UPA00118"/>
<evidence type="ECO:0000256" key="17">
    <source>
        <dbReference type="ARBA" id="ARBA00023002"/>
    </source>
</evidence>
<evidence type="ECO:0000256" key="4">
    <source>
        <dbReference type="ARBA" id="ARBA00004173"/>
    </source>
</evidence>
<dbReference type="SUPFAM" id="SSF48179">
    <property type="entry name" value="6-phosphogluconate dehydrogenase C-terminal domain-like"/>
    <property type="match status" value="1"/>
</dbReference>
<dbReference type="GO" id="GO:0005506">
    <property type="term" value="F:iron ion binding"/>
    <property type="evidence" value="ECO:0007669"/>
    <property type="project" value="InterPro"/>
</dbReference>
<protein>
    <recommendedName>
        <fullName evidence="9">ketol-acid reductoisomerase (NADP(+))</fullName>
        <ecNumber evidence="9">1.1.1.86</ecNumber>
    </recommendedName>
    <alternativeName>
        <fullName evidence="22">Acetohydroxy-acid reductoisomerase</fullName>
    </alternativeName>
    <alternativeName>
        <fullName evidence="21">Alpha-keto-beta-hydroxylacyl reductoisomerase</fullName>
    </alternativeName>
</protein>
<evidence type="ECO:0000256" key="16">
    <source>
        <dbReference type="ARBA" id="ARBA00022964"/>
    </source>
</evidence>
<dbReference type="EMBL" id="SGPK01000046">
    <property type="protein sequence ID" value="THH10046.1"/>
    <property type="molecule type" value="Genomic_DNA"/>
</dbReference>
<keyword evidence="11 23" id="KW-0479">Metal-binding</keyword>
<evidence type="ECO:0000259" key="26">
    <source>
        <dbReference type="PROSITE" id="PS51851"/>
    </source>
</evidence>
<dbReference type="AlphaFoldDB" id="A0A4S4LDW3"/>
<keyword evidence="13" id="KW-0521">NADP</keyword>
<dbReference type="FunFam" id="3.60.130.10:FF:000001">
    <property type="entry name" value="Trimethyllysine dioxygenase, mitochondrial"/>
    <property type="match status" value="1"/>
</dbReference>
<dbReference type="InterPro" id="IPR036291">
    <property type="entry name" value="NAD(P)-bd_dom_sf"/>
</dbReference>
<feature type="binding site" evidence="23">
    <location>
        <position position="305"/>
    </location>
    <ligand>
        <name>Mg(2+)</name>
        <dbReference type="ChEBI" id="CHEBI:18420"/>
        <label>2</label>
    </ligand>
</feature>
<keyword evidence="10 23" id="KW-0028">Amino-acid biosynthesis</keyword>
<dbReference type="InterPro" id="IPR042098">
    <property type="entry name" value="TauD-like_sf"/>
</dbReference>
<evidence type="ECO:0000256" key="19">
    <source>
        <dbReference type="ARBA" id="ARBA00023128"/>
    </source>
</evidence>
<evidence type="ECO:0000313" key="27">
    <source>
        <dbReference type="EMBL" id="THH10046.1"/>
    </source>
</evidence>
<comment type="cofactor">
    <cofactor evidence="1">
        <name>Mg(2+)</name>
        <dbReference type="ChEBI" id="CHEBI:18420"/>
    </cofactor>
</comment>
<dbReference type="CDD" id="cd00250">
    <property type="entry name" value="CAS_like"/>
    <property type="match status" value="1"/>
</dbReference>
<keyword evidence="19" id="KW-0496">Mitochondrion</keyword>
<dbReference type="InterPro" id="IPR008927">
    <property type="entry name" value="6-PGluconate_DH-like_C_sf"/>
</dbReference>
<evidence type="ECO:0000256" key="2">
    <source>
        <dbReference type="ARBA" id="ARBA00001954"/>
    </source>
</evidence>
<keyword evidence="18" id="KW-0408">Iron</keyword>
<reference evidence="27 28" key="1">
    <citation type="submission" date="2019-02" db="EMBL/GenBank/DDBJ databases">
        <title>Genome sequencing of the rare red list fungi Phellinidium pouzarii.</title>
        <authorList>
            <person name="Buettner E."/>
            <person name="Kellner H."/>
        </authorList>
    </citation>
    <scope>NUCLEOTIDE SEQUENCE [LARGE SCALE GENOMIC DNA]</scope>
    <source>
        <strain evidence="27 28">DSM 108285</strain>
    </source>
</reference>
<dbReference type="OrthoDB" id="10255643at2759"/>
<keyword evidence="20 23" id="KW-0100">Branched-chain amino acid biosynthesis</keyword>
<evidence type="ECO:0000256" key="23">
    <source>
        <dbReference type="PROSITE-ProRule" id="PRU01198"/>
    </source>
</evidence>
<dbReference type="FunFam" id="1.10.1040.10:FF:000005">
    <property type="entry name" value="Ketol-acid reductoisomerase, mitochondrial"/>
    <property type="match status" value="1"/>
</dbReference>
<dbReference type="Gene3D" id="3.40.50.720">
    <property type="entry name" value="NAD(P)-binding Rossmann-like Domain"/>
    <property type="match status" value="1"/>
</dbReference>
<dbReference type="Gene3D" id="1.10.1040.10">
    <property type="entry name" value="N-(1-d-carboxylethyl)-l-norvaline Dehydrogenase, domain 2"/>
    <property type="match status" value="2"/>
</dbReference>
<dbReference type="UniPathway" id="UPA00047">
    <property type="reaction ID" value="UER00056"/>
</dbReference>
<evidence type="ECO:0000256" key="1">
    <source>
        <dbReference type="ARBA" id="ARBA00001946"/>
    </source>
</evidence>
<dbReference type="GO" id="GO:0009099">
    <property type="term" value="P:L-valine biosynthetic process"/>
    <property type="evidence" value="ECO:0007669"/>
    <property type="project" value="UniProtKB-UniRule"/>
</dbReference>
<dbReference type="InterPro" id="IPR013116">
    <property type="entry name" value="KARI_N"/>
</dbReference>
<evidence type="ECO:0000259" key="25">
    <source>
        <dbReference type="PROSITE" id="PS51850"/>
    </source>
</evidence>
<dbReference type="PROSITE" id="PS51850">
    <property type="entry name" value="KARI_N"/>
    <property type="match status" value="1"/>
</dbReference>
<dbReference type="NCBIfam" id="TIGR02410">
    <property type="entry name" value="carnitine_TMLD"/>
    <property type="match status" value="1"/>
</dbReference>
<dbReference type="NCBIfam" id="TIGR00465">
    <property type="entry name" value="ilvC"/>
    <property type="match status" value="1"/>
</dbReference>
<evidence type="ECO:0000256" key="22">
    <source>
        <dbReference type="ARBA" id="ARBA00030593"/>
    </source>
</evidence>
<dbReference type="InterPro" id="IPR000506">
    <property type="entry name" value="KARI_C"/>
</dbReference>
<dbReference type="Proteomes" id="UP000308199">
    <property type="component" value="Unassembled WGS sequence"/>
</dbReference>
<evidence type="ECO:0000256" key="8">
    <source>
        <dbReference type="ARBA" id="ARBA00010318"/>
    </source>
</evidence>
<dbReference type="FunFam" id="1.10.1040.10:FF:000003">
    <property type="entry name" value="Ketol-acid reductoisomerase, mitochondrial"/>
    <property type="match status" value="1"/>
</dbReference>
<comment type="caution">
    <text evidence="27">The sequence shown here is derived from an EMBL/GenBank/DDBJ whole genome shotgun (WGS) entry which is preliminary data.</text>
</comment>
<dbReference type="InterPro" id="IPR013328">
    <property type="entry name" value="6PGD_dom2"/>
</dbReference>
<dbReference type="Pfam" id="PF02668">
    <property type="entry name" value="TauD"/>
    <property type="match status" value="1"/>
</dbReference>
<evidence type="ECO:0000256" key="11">
    <source>
        <dbReference type="ARBA" id="ARBA00022723"/>
    </source>
</evidence>
<feature type="domain" description="KARI C-terminal knotted" evidence="26">
    <location>
        <begin position="257"/>
        <end position="404"/>
    </location>
</feature>
<keyword evidence="16" id="KW-0223">Dioxygenase</keyword>
<dbReference type="GO" id="GO:0009097">
    <property type="term" value="P:isoleucine biosynthetic process"/>
    <property type="evidence" value="ECO:0007669"/>
    <property type="project" value="UniProtKB-UniRule"/>
</dbReference>
<evidence type="ECO:0000256" key="15">
    <source>
        <dbReference type="ARBA" id="ARBA00022946"/>
    </source>
</evidence>
<dbReference type="FunFam" id="3.40.50.720:FF:000167">
    <property type="entry name" value="Ketol-acid reductoisomerase, mitochondrial"/>
    <property type="match status" value="1"/>
</dbReference>
<evidence type="ECO:0000256" key="3">
    <source>
        <dbReference type="ARBA" id="ARBA00001961"/>
    </source>
</evidence>
<evidence type="ECO:0000256" key="7">
    <source>
        <dbReference type="ARBA" id="ARBA00008654"/>
    </source>
</evidence>
<evidence type="ECO:0000256" key="5">
    <source>
        <dbReference type="ARBA" id="ARBA00004864"/>
    </source>
</evidence>
<feature type="region of interest" description="Disordered" evidence="24">
    <location>
        <begin position="436"/>
        <end position="458"/>
    </location>
</feature>
<dbReference type="Gene3D" id="3.30.2020.30">
    <property type="match status" value="1"/>
</dbReference>
<dbReference type="SUPFAM" id="SSF51197">
    <property type="entry name" value="Clavaminate synthase-like"/>
    <property type="match status" value="1"/>
</dbReference>
<feature type="domain" description="KARI N-terminal Rossmann" evidence="25">
    <location>
        <begin position="66"/>
        <end position="256"/>
    </location>
</feature>
<dbReference type="UniPathway" id="UPA00049">
    <property type="reaction ID" value="UER00060"/>
</dbReference>
<dbReference type="GO" id="GO:0050353">
    <property type="term" value="F:trimethyllysine dioxygenase activity"/>
    <property type="evidence" value="ECO:0007669"/>
    <property type="project" value="InterPro"/>
</dbReference>
<dbReference type="FunFam" id="3.30.2020.30:FF:000002">
    <property type="entry name" value="Putative gamma-butyrobetaine dioxygenase"/>
    <property type="match status" value="1"/>
</dbReference>
<accession>A0A4S4LDW3</accession>
<keyword evidence="28" id="KW-1185">Reference proteome</keyword>
<name>A0A4S4LDW3_9AGAM</name>
<dbReference type="GO" id="GO:0004455">
    <property type="term" value="F:ketol-acid reductoisomerase activity"/>
    <property type="evidence" value="ECO:0007669"/>
    <property type="project" value="UniProtKB-UniRule"/>
</dbReference>
<evidence type="ECO:0000256" key="12">
    <source>
        <dbReference type="ARBA" id="ARBA00022842"/>
    </source>
</evidence>
<evidence type="ECO:0000256" key="18">
    <source>
        <dbReference type="ARBA" id="ARBA00023004"/>
    </source>
</evidence>
<dbReference type="GO" id="GO:0045329">
    <property type="term" value="P:carnitine biosynthetic process"/>
    <property type="evidence" value="ECO:0007669"/>
    <property type="project" value="UniProtKB-UniPathway"/>
</dbReference>
<evidence type="ECO:0000256" key="6">
    <source>
        <dbReference type="ARBA" id="ARBA00004885"/>
    </source>
</evidence>
<dbReference type="PANTHER" id="PTHR21371:SF1">
    <property type="entry name" value="KETOL-ACID REDUCTOISOMERASE, MITOCHONDRIAL"/>
    <property type="match status" value="1"/>
</dbReference>
<evidence type="ECO:0000256" key="24">
    <source>
        <dbReference type="SAM" id="MobiDB-lite"/>
    </source>
</evidence>
<evidence type="ECO:0000313" key="28">
    <source>
        <dbReference type="Proteomes" id="UP000308199"/>
    </source>
</evidence>
<feature type="binding site" evidence="23">
    <location>
        <position position="265"/>
    </location>
    <ligand>
        <name>Mg(2+)</name>
        <dbReference type="ChEBI" id="CHEBI:18420"/>
        <label>2</label>
    </ligand>
</feature>
<dbReference type="InterPro" id="IPR038492">
    <property type="entry name" value="GBBH-like_N_sf"/>
</dbReference>
<dbReference type="Pfam" id="PF06155">
    <property type="entry name" value="GBBH-like_N"/>
    <property type="match status" value="1"/>
</dbReference>
<keyword evidence="12 23" id="KW-0460">Magnesium</keyword>
<evidence type="ECO:0000256" key="14">
    <source>
        <dbReference type="ARBA" id="ARBA00022873"/>
    </source>
</evidence>
<comment type="pathway">
    <text evidence="5">Amino-acid biosynthesis; L-valine biosynthesis; L-valine from pyruvate: step 2/4.</text>
</comment>
<comment type="cofactor">
    <cofactor evidence="3">
        <name>L-ascorbate</name>
        <dbReference type="ChEBI" id="CHEBI:38290"/>
    </cofactor>
</comment>
<keyword evidence="15" id="KW-0809">Transit peptide</keyword>
<dbReference type="PANTHER" id="PTHR21371">
    <property type="entry name" value="KETOL-ACID REDUCTOISOMERASE, MITOCHONDRIAL"/>
    <property type="match status" value="1"/>
</dbReference>
<comment type="cofactor">
    <cofactor evidence="2">
        <name>Fe(2+)</name>
        <dbReference type="ChEBI" id="CHEBI:29033"/>
    </cofactor>
</comment>
<feature type="binding site" evidence="23">
    <location>
        <position position="301"/>
    </location>
    <ligand>
        <name>Mg(2+)</name>
        <dbReference type="ChEBI" id="CHEBI:18420"/>
        <label>2</label>
    </ligand>
</feature>
<dbReference type="Gene3D" id="3.60.130.10">
    <property type="entry name" value="Clavaminate synthase-like"/>
    <property type="match status" value="1"/>
</dbReference>
<dbReference type="InterPro" id="IPR012776">
    <property type="entry name" value="Trimethyllysine_dOase"/>
</dbReference>
<sequence length="875" mass="96847">MASFTTRSVTKAIRTAVGGAPRGSALVSRNAARSFSLLTRAAKPAHKAATSAQQAHGIKTLSFAGVEEKVYERSDWPLPKLQDYFKNDTLALIGYGSQGHGQGLNARDNGLNVIVGVRKDGESWRQAQEDGWVPGETLFSIEEAIDRGTIIMNLLSDAAQSQTWPTIAPLITKGKTLYFSHGFSIVYKDLTHVEPPKDVDVILVAPKGSGRTVRTLFKEGRGINSSVAVWQDVSGKALEKATAIGVGIGSGYMYETTFEKEVYSDLYGERGVLMGGIQGMFLAQYKVLRANGHSPSEAFNETVEEATQSLFPLIGEKGMDYMYSACSTTARRGALDWAPIFEAANRPVFEKLYESVKNGTETKKSLEFNGRKTYRADLEKELKEIDEQEIWVAADNFYAGKTVVRCPSLLPTSPSACISQTAGRALRLASTAASLRREPSLEQDQYADSDKASPTASSSSTLAYTANVPLVKTDEKKVHVGWDPLTWSKFHNFWLRDHCRCAECFHQITKQRLVNTFDIPSDIQPSNVEATAEGLKVTWHSSNMPHVSIYPWNWLKWNSYEPVPLNSKDGSLLKPPEKVLWGAKIAQDPPTVAHDLVMNDEQELWKLLKKIDIFGFCFILGVDATSEATEKLTLRIANIRQTQYGSFWDFTSDLAKGDTAYTTLALGAHTDTTYFTDPCGLQLFHLLEHTNGRGGETLLVDGFYAASLLEELHPDAYHALSTVRVPTHAAGEPGELYRPSPPSGFPILNVDPQTGTLMQVRYNNDDRSAIRGLSSDEIEQWYEALRLWDKTLKSSDSGYWVQLAPGTAVVIDNHRVLHGRSTFDGKRRMCGAYIGMDDYRSKLMVLEEKIAGRSKRASVSIESSGMTRNHWGPLF</sequence>